<sequence>MIALLKSSLGRLRIVGFLEGISYLVLLGIAMPLKYLAGQPEAVRVVGMAHGLLFVAYVLLVIQVTIELGWSWRKAFLAFVASLIPFGTFYADVKWFRE</sequence>
<comment type="subcellular location">
    <subcellularLocation>
        <location evidence="1">Cell membrane</location>
        <topology evidence="1">Multi-pass membrane protein</topology>
    </subcellularLocation>
</comment>
<keyword evidence="3 6" id="KW-0812">Transmembrane</keyword>
<evidence type="ECO:0000256" key="4">
    <source>
        <dbReference type="ARBA" id="ARBA00022989"/>
    </source>
</evidence>
<keyword evidence="5 6" id="KW-0472">Membrane</keyword>
<evidence type="ECO:0000256" key="1">
    <source>
        <dbReference type="ARBA" id="ARBA00004651"/>
    </source>
</evidence>
<evidence type="ECO:0000313" key="9">
    <source>
        <dbReference type="Proteomes" id="UP000557307"/>
    </source>
</evidence>
<dbReference type="EMBL" id="JACHGF010000003">
    <property type="protein sequence ID" value="MBB5284004.1"/>
    <property type="molecule type" value="Genomic_DNA"/>
</dbReference>
<feature type="transmembrane region" description="Helical" evidence="6">
    <location>
        <begin position="45"/>
        <end position="66"/>
    </location>
</feature>
<dbReference type="InterPro" id="IPR023845">
    <property type="entry name" value="DUF3817_TM"/>
</dbReference>
<organism evidence="8 9">
    <name type="scientific">Rhabdobacter roseus</name>
    <dbReference type="NCBI Taxonomy" id="1655419"/>
    <lineage>
        <taxon>Bacteria</taxon>
        <taxon>Pseudomonadati</taxon>
        <taxon>Bacteroidota</taxon>
        <taxon>Cytophagia</taxon>
        <taxon>Cytophagales</taxon>
        <taxon>Cytophagaceae</taxon>
        <taxon>Rhabdobacter</taxon>
    </lineage>
</organism>
<dbReference type="Proteomes" id="UP000557307">
    <property type="component" value="Unassembled WGS sequence"/>
</dbReference>
<keyword evidence="2" id="KW-1003">Cell membrane</keyword>
<protein>
    <submittedName>
        <fullName evidence="8">Integral membrane protein</fullName>
    </submittedName>
</protein>
<reference evidence="8 9" key="1">
    <citation type="submission" date="2020-08" db="EMBL/GenBank/DDBJ databases">
        <title>Genomic Encyclopedia of Type Strains, Phase IV (KMG-IV): sequencing the most valuable type-strain genomes for metagenomic binning, comparative biology and taxonomic classification.</title>
        <authorList>
            <person name="Goeker M."/>
        </authorList>
    </citation>
    <scope>NUCLEOTIDE SEQUENCE [LARGE SCALE GENOMIC DNA]</scope>
    <source>
        <strain evidence="8 9">DSM 105074</strain>
    </source>
</reference>
<dbReference type="RefSeq" id="WP_184173977.1">
    <property type="nucleotide sequence ID" value="NZ_JACHGF010000003.1"/>
</dbReference>
<evidence type="ECO:0000256" key="5">
    <source>
        <dbReference type="ARBA" id="ARBA00023136"/>
    </source>
</evidence>
<keyword evidence="4 6" id="KW-1133">Transmembrane helix</keyword>
<feature type="transmembrane region" description="Helical" evidence="6">
    <location>
        <begin position="72"/>
        <end position="91"/>
    </location>
</feature>
<dbReference type="Pfam" id="PF12823">
    <property type="entry name" value="DUF3817"/>
    <property type="match status" value="1"/>
</dbReference>
<evidence type="ECO:0000313" key="8">
    <source>
        <dbReference type="EMBL" id="MBB5284004.1"/>
    </source>
</evidence>
<feature type="domain" description="DUF3817" evidence="7">
    <location>
        <begin position="10"/>
        <end position="95"/>
    </location>
</feature>
<dbReference type="NCBIfam" id="TIGR03954">
    <property type="entry name" value="integ_memb_HG"/>
    <property type="match status" value="1"/>
</dbReference>
<keyword evidence="9" id="KW-1185">Reference proteome</keyword>
<evidence type="ECO:0000256" key="2">
    <source>
        <dbReference type="ARBA" id="ARBA00022475"/>
    </source>
</evidence>
<evidence type="ECO:0000259" key="7">
    <source>
        <dbReference type="Pfam" id="PF12823"/>
    </source>
</evidence>
<comment type="caution">
    <text evidence="8">The sequence shown here is derived from an EMBL/GenBank/DDBJ whole genome shotgun (WGS) entry which is preliminary data.</text>
</comment>
<gene>
    <name evidence="8" type="ORF">HNQ92_002147</name>
</gene>
<feature type="transmembrane region" description="Helical" evidence="6">
    <location>
        <begin position="12"/>
        <end position="33"/>
    </location>
</feature>
<dbReference type="PANTHER" id="PTHR40077:SF1">
    <property type="entry name" value="MEMBRANE PROTEIN"/>
    <property type="match status" value="1"/>
</dbReference>
<evidence type="ECO:0000256" key="3">
    <source>
        <dbReference type="ARBA" id="ARBA00022692"/>
    </source>
</evidence>
<dbReference type="AlphaFoldDB" id="A0A840TKR7"/>
<dbReference type="PANTHER" id="PTHR40077">
    <property type="entry name" value="MEMBRANE PROTEIN-RELATED"/>
    <property type="match status" value="1"/>
</dbReference>
<evidence type="ECO:0000256" key="6">
    <source>
        <dbReference type="SAM" id="Phobius"/>
    </source>
</evidence>
<proteinExistence type="predicted"/>
<name>A0A840TKR7_9BACT</name>
<dbReference type="GO" id="GO:0005886">
    <property type="term" value="C:plasma membrane"/>
    <property type="evidence" value="ECO:0007669"/>
    <property type="project" value="UniProtKB-SubCell"/>
</dbReference>
<accession>A0A840TKR7</accession>